<organism evidence="3">
    <name type="scientific">viral metagenome</name>
    <dbReference type="NCBI Taxonomy" id="1070528"/>
    <lineage>
        <taxon>unclassified sequences</taxon>
        <taxon>metagenomes</taxon>
        <taxon>organismal metagenomes</taxon>
    </lineage>
</organism>
<proteinExistence type="predicted"/>
<dbReference type="Pfam" id="PF12796">
    <property type="entry name" value="Ank_2"/>
    <property type="match status" value="2"/>
</dbReference>
<name>A0A6C0BAD0_9ZZZZ</name>
<dbReference type="PANTHER" id="PTHR24198:SF165">
    <property type="entry name" value="ANKYRIN REPEAT-CONTAINING PROTEIN-RELATED"/>
    <property type="match status" value="1"/>
</dbReference>
<dbReference type="PANTHER" id="PTHR24198">
    <property type="entry name" value="ANKYRIN REPEAT AND PROTEIN KINASE DOMAIN-CONTAINING PROTEIN"/>
    <property type="match status" value="1"/>
</dbReference>
<sequence length="216" mass="24249">MEAEHGRTPLFNATDEGNYEQVKLLLENGADANDAEWVHSRSCLHNAAYSGNRDVVKLLLEYGARMDEDDMGNTPLDCAGLAGDTEIVKLLGPDPQLLIHAVWSGNLELVKKLYEDGVRLTGESSHLTIEQKSEMFIDGHDFSKEDPAGILVHAVNHQQFEMVRYLLERGEDPNKMDEMGRLAIDIAIKKKNKEIATLLVEYGVKMKLENFLSPLW</sequence>
<dbReference type="SUPFAM" id="SSF48403">
    <property type="entry name" value="Ankyrin repeat"/>
    <property type="match status" value="1"/>
</dbReference>
<evidence type="ECO:0000256" key="1">
    <source>
        <dbReference type="ARBA" id="ARBA00022737"/>
    </source>
</evidence>
<dbReference type="EMBL" id="MN739107">
    <property type="protein sequence ID" value="QHS89215.1"/>
    <property type="molecule type" value="Genomic_DNA"/>
</dbReference>
<dbReference type="PROSITE" id="PS50088">
    <property type="entry name" value="ANK_REPEAT"/>
    <property type="match status" value="2"/>
</dbReference>
<keyword evidence="1" id="KW-0677">Repeat</keyword>
<dbReference type="AlphaFoldDB" id="A0A6C0BAD0"/>
<dbReference type="SMART" id="SM00248">
    <property type="entry name" value="ANK"/>
    <property type="match status" value="5"/>
</dbReference>
<keyword evidence="2" id="KW-0040">ANK repeat</keyword>
<dbReference type="InterPro" id="IPR002110">
    <property type="entry name" value="Ankyrin_rpt"/>
</dbReference>
<protein>
    <submittedName>
        <fullName evidence="3">Uncharacterized protein</fullName>
    </submittedName>
</protein>
<dbReference type="InterPro" id="IPR036770">
    <property type="entry name" value="Ankyrin_rpt-contain_sf"/>
</dbReference>
<dbReference type="PROSITE" id="PS50297">
    <property type="entry name" value="ANK_REP_REGION"/>
    <property type="match status" value="2"/>
</dbReference>
<reference evidence="3" key="1">
    <citation type="journal article" date="2020" name="Nature">
        <title>Giant virus diversity and host interactions through global metagenomics.</title>
        <authorList>
            <person name="Schulz F."/>
            <person name="Roux S."/>
            <person name="Paez-Espino D."/>
            <person name="Jungbluth S."/>
            <person name="Walsh D.A."/>
            <person name="Denef V.J."/>
            <person name="McMahon K.D."/>
            <person name="Konstantinidis K.T."/>
            <person name="Eloe-Fadrosh E.A."/>
            <person name="Kyrpides N.C."/>
            <person name="Woyke T."/>
        </authorList>
    </citation>
    <scope>NUCLEOTIDE SEQUENCE</scope>
    <source>
        <strain evidence="3">GVMAG-M-3300010158-60</strain>
    </source>
</reference>
<evidence type="ECO:0000256" key="2">
    <source>
        <dbReference type="ARBA" id="ARBA00023043"/>
    </source>
</evidence>
<accession>A0A6C0BAD0</accession>
<dbReference type="Gene3D" id="1.25.40.20">
    <property type="entry name" value="Ankyrin repeat-containing domain"/>
    <property type="match status" value="2"/>
</dbReference>
<evidence type="ECO:0000313" key="3">
    <source>
        <dbReference type="EMBL" id="QHS89215.1"/>
    </source>
</evidence>